<gene>
    <name evidence="1" type="ORF">Dfulv_23830</name>
</gene>
<dbReference type="SUPFAM" id="SSF160379">
    <property type="entry name" value="SP0830-like"/>
    <property type="match status" value="1"/>
</dbReference>
<dbReference type="RefSeq" id="WP_259866950.1">
    <property type="nucleotide sequence ID" value="NZ_CP073720.1"/>
</dbReference>
<protein>
    <submittedName>
        <fullName evidence="1">DUF1697 domain-containing protein</fullName>
    </submittedName>
</protein>
<reference evidence="1" key="1">
    <citation type="submission" date="2021-04" db="EMBL/GenBank/DDBJ databases">
        <authorList>
            <person name="Hartkoorn R.C."/>
            <person name="Beaudoing E."/>
            <person name="Hot D."/>
        </authorList>
    </citation>
    <scope>NUCLEOTIDE SEQUENCE</scope>
    <source>
        <strain evidence="1">NRRL B-16292</strain>
    </source>
</reference>
<dbReference type="PIRSF" id="PIRSF008502">
    <property type="entry name" value="UCP008502"/>
    <property type="match status" value="1"/>
</dbReference>
<dbReference type="InterPro" id="IPR012545">
    <property type="entry name" value="DUF1697"/>
</dbReference>
<evidence type="ECO:0000313" key="2">
    <source>
        <dbReference type="Proteomes" id="UP001059617"/>
    </source>
</evidence>
<dbReference type="PANTHER" id="PTHR36439:SF1">
    <property type="entry name" value="DUF1697 DOMAIN-CONTAINING PROTEIN"/>
    <property type="match status" value="1"/>
</dbReference>
<reference evidence="1" key="2">
    <citation type="submission" date="2022-09" db="EMBL/GenBank/DDBJ databases">
        <title>Biosynthetic gene clusters of Dactylosporangioum fulvum.</title>
        <authorList>
            <person name="Caradec T."/>
        </authorList>
    </citation>
    <scope>NUCLEOTIDE SEQUENCE</scope>
    <source>
        <strain evidence="1">NRRL B-16292</strain>
    </source>
</reference>
<dbReference type="Proteomes" id="UP001059617">
    <property type="component" value="Chromosome"/>
</dbReference>
<evidence type="ECO:0000313" key="1">
    <source>
        <dbReference type="EMBL" id="UWP87103.1"/>
    </source>
</evidence>
<keyword evidence="2" id="KW-1185">Reference proteome</keyword>
<name>A0ABY5WDU0_9ACTN</name>
<dbReference type="Pfam" id="PF08002">
    <property type="entry name" value="DUF1697"/>
    <property type="match status" value="1"/>
</dbReference>
<sequence length="159" mass="17417">MPQLRVALGEAGFADVRTHLQSGNVVVESGDAAADEVAKRVADVVREGFGLDVPVVMRSPDELRAVLDWCPFPEAAEQDPSAVHVLHLTDKPARARAAAFVADDWSPDEVAWRGRELVMRYGNGMRNSRLQYAPALKRLGVDGTARNWRTLKALVDLTT</sequence>
<proteinExistence type="predicted"/>
<dbReference type="PANTHER" id="PTHR36439">
    <property type="entry name" value="BLL4334 PROTEIN"/>
    <property type="match status" value="1"/>
</dbReference>
<dbReference type="EMBL" id="CP073720">
    <property type="protein sequence ID" value="UWP87103.1"/>
    <property type="molecule type" value="Genomic_DNA"/>
</dbReference>
<dbReference type="Gene3D" id="3.30.70.1280">
    <property type="entry name" value="SP0830-like domains"/>
    <property type="match status" value="1"/>
</dbReference>
<accession>A0ABY5WDU0</accession>
<organism evidence="1 2">
    <name type="scientific">Dactylosporangium fulvum</name>
    <dbReference type="NCBI Taxonomy" id="53359"/>
    <lineage>
        <taxon>Bacteria</taxon>
        <taxon>Bacillati</taxon>
        <taxon>Actinomycetota</taxon>
        <taxon>Actinomycetes</taxon>
        <taxon>Micromonosporales</taxon>
        <taxon>Micromonosporaceae</taxon>
        <taxon>Dactylosporangium</taxon>
    </lineage>
</organism>